<reference evidence="3 4" key="1">
    <citation type="journal article" date="2014" name="PLoS Negl. Trop. Dis.">
        <title>Whole Genome Sequence of the Treponema pallidum subsp. endemicum Strain Bosnia A: The Genome Is Related to Yaws Treponemes but Contains Few Loci Similar to Syphilis Treponemes.</title>
        <authorList>
            <person name="Staudova B."/>
            <person name="Strouhal M."/>
            <person name="Zobanikova M."/>
            <person name="Cejkova D."/>
            <person name="Fulton L.L."/>
            <person name="Chen L."/>
            <person name="Giacani L."/>
            <person name="Centurion-Lara A."/>
            <person name="Bruisten S.M."/>
            <person name="Sodergren E."/>
            <person name="Weinstock G.M."/>
            <person name="Smajs D."/>
        </authorList>
    </citation>
    <scope>NUCLEOTIDE SEQUENCE [LARGE SCALE GENOMIC DNA]</scope>
    <source>
        <strain evidence="3 4">Bosnia A</strain>
    </source>
</reference>
<dbReference type="Proteomes" id="UP000031112">
    <property type="component" value="Chromosome"/>
</dbReference>
<dbReference type="EMBL" id="CP007548">
    <property type="protein sequence ID" value="AJB40887.1"/>
    <property type="molecule type" value="Genomic_DNA"/>
</dbReference>
<evidence type="ECO:0000313" key="4">
    <source>
        <dbReference type="Proteomes" id="UP000031112"/>
    </source>
</evidence>
<name>A0AAU8RNP2_TREPL</name>
<feature type="transmembrane region" description="Helical" evidence="2">
    <location>
        <begin position="115"/>
        <end position="134"/>
    </location>
</feature>
<organism evidence="3 4">
    <name type="scientific">Treponema pallidum subsp. endemicum str. Bosnia A</name>
    <dbReference type="NCBI Taxonomy" id="1155776"/>
    <lineage>
        <taxon>Bacteria</taxon>
        <taxon>Pseudomonadati</taxon>
        <taxon>Spirochaetota</taxon>
        <taxon>Spirochaetia</taxon>
        <taxon>Spirochaetales</taxon>
        <taxon>Treponemataceae</taxon>
        <taxon>Treponema</taxon>
    </lineage>
</organism>
<sequence length="454" mass="49087">MRSFRAVAIAPHDVSDVTAISRVQLNAGNARLCTHSHSHVSLVVDAEARTQAQEAEGIKHGAYAVSQVLVQRLGVSSQGLHIHAGGGTKAKEEPAEGPVRKPCAQHGVCCVHRTFVFAVLTGAVTVAVLAARLLAVTAGLLLAATTLFTGTRAVLYLVRDLYGQSQVGGRKPDVQVGLLRGKGLGNVPHPLQTDVTGDRGVLQALRVAEPRLQVGSQGETPDTPGKVDDSNCPALLNGVRSRCAHGPRGGRKVKPRFREKHTHRRAVSPVARLANVRERFGVKRAKASGMEESQLPVRHVRTSCRICLKETCIICQRGKRTVQRRIPPAGGRPHRPLLQFLHSPRLLGFCSGGGSHSGASQRQRAQERSAPMRKCMSDHGAHCNARARSWQAEHRRSPRKPRRTRGEKKGGAPGQPPLAITQRWRRALYLRPSRIEAPSDMLCGVPCCSSPVES</sequence>
<feature type="compositionally biased region" description="Basic residues" evidence="1">
    <location>
        <begin position="396"/>
        <end position="406"/>
    </location>
</feature>
<evidence type="ECO:0000256" key="1">
    <source>
        <dbReference type="SAM" id="MobiDB-lite"/>
    </source>
</evidence>
<feature type="region of interest" description="Disordered" evidence="1">
    <location>
        <begin position="351"/>
        <end position="420"/>
    </location>
</feature>
<keyword evidence="2" id="KW-0472">Membrane</keyword>
<protein>
    <submittedName>
        <fullName evidence="3">Uncharacterized protein</fullName>
    </submittedName>
</protein>
<accession>A0AAU8RNP2</accession>
<keyword evidence="2" id="KW-0812">Transmembrane</keyword>
<evidence type="ECO:0000256" key="2">
    <source>
        <dbReference type="SAM" id="Phobius"/>
    </source>
</evidence>
<gene>
    <name evidence="3" type="ORF">TENDBA_0856a</name>
</gene>
<proteinExistence type="predicted"/>
<evidence type="ECO:0000313" key="3">
    <source>
        <dbReference type="EMBL" id="AJB40887.1"/>
    </source>
</evidence>
<dbReference type="AlphaFoldDB" id="A0AAU8RNP2"/>
<keyword evidence="2" id="KW-1133">Transmembrane helix</keyword>